<sequence>MILKRIPRLALTCPGQGILPQGCLHHLRKHRDLFDKSLQCIDEIMGSNFSKALLDVPHNRPDPWNLSTANAQPAILGATYVLCEVFRKLHGIDLVAHPRTFFLLGHSLGEYSALVLGGAVPFEDGTRLVRKRGLLMEEFPQRSEMHVLVFRQAAFEKVIDITQREDVLACINSETQVSISGDPEKLKDVISTLNSSKKTILKDVILPVHIPFHNKVLEPVEHELRKILATSSNSLKSIVCNVDGVARTEDVLRHTISATSRPVQWKKSMDFLGDNGCDVVLNLGPGNALDGMNGRFSIQNLALRNEEDMLALVAVLDSTSE</sequence>
<dbReference type="GO" id="GO:0005739">
    <property type="term" value="C:mitochondrion"/>
    <property type="evidence" value="ECO:0007669"/>
    <property type="project" value="TreeGrafter"/>
</dbReference>
<gene>
    <name evidence="6" type="ORF">METBISCDRAFT_30448</name>
</gene>
<organism evidence="6 7">
    <name type="scientific">Metschnikowia bicuspidata</name>
    <dbReference type="NCBI Taxonomy" id="27322"/>
    <lineage>
        <taxon>Eukaryota</taxon>
        <taxon>Fungi</taxon>
        <taxon>Dikarya</taxon>
        <taxon>Ascomycota</taxon>
        <taxon>Saccharomycotina</taxon>
        <taxon>Pichiomycetes</taxon>
        <taxon>Metschnikowiaceae</taxon>
        <taxon>Metschnikowia</taxon>
    </lineage>
</organism>
<dbReference type="AlphaFoldDB" id="A0A4P9ZDN3"/>
<dbReference type="InterPro" id="IPR016035">
    <property type="entry name" value="Acyl_Trfase/lysoPLipase"/>
</dbReference>
<feature type="domain" description="Malonyl-CoA:ACP transacylase (MAT)" evidence="5">
    <location>
        <begin position="12"/>
        <end position="306"/>
    </location>
</feature>
<keyword evidence="2" id="KW-0808">Transferase</keyword>
<dbReference type="Gene3D" id="3.40.366.10">
    <property type="entry name" value="Malonyl-Coenzyme A Acyl Carrier Protein, domain 2"/>
    <property type="match status" value="1"/>
</dbReference>
<dbReference type="SUPFAM" id="SSF52151">
    <property type="entry name" value="FabD/lysophospholipase-like"/>
    <property type="match status" value="1"/>
</dbReference>
<evidence type="ECO:0000256" key="3">
    <source>
        <dbReference type="ARBA" id="ARBA00023315"/>
    </source>
</evidence>
<dbReference type="PANTHER" id="PTHR42681">
    <property type="entry name" value="MALONYL-COA-ACYL CARRIER PROTEIN TRANSACYLASE, MITOCHONDRIAL"/>
    <property type="match status" value="1"/>
</dbReference>
<dbReference type="PANTHER" id="PTHR42681:SF1">
    <property type="entry name" value="MALONYL-COA-ACYL CARRIER PROTEIN TRANSACYLASE, MITOCHONDRIAL"/>
    <property type="match status" value="1"/>
</dbReference>
<evidence type="ECO:0000256" key="2">
    <source>
        <dbReference type="ARBA" id="ARBA00022679"/>
    </source>
</evidence>
<evidence type="ECO:0000256" key="1">
    <source>
        <dbReference type="ARBA" id="ARBA00013258"/>
    </source>
</evidence>
<dbReference type="InterPro" id="IPR050858">
    <property type="entry name" value="Mal-CoA-ACP_Trans/PKS_FabD"/>
</dbReference>
<dbReference type="Proteomes" id="UP000268321">
    <property type="component" value="Unassembled WGS sequence"/>
</dbReference>
<reference evidence="7" key="1">
    <citation type="journal article" date="2018" name="Nat. Microbiol.">
        <title>Leveraging single-cell genomics to expand the fungal tree of life.</title>
        <authorList>
            <person name="Ahrendt S.R."/>
            <person name="Quandt C.A."/>
            <person name="Ciobanu D."/>
            <person name="Clum A."/>
            <person name="Salamov A."/>
            <person name="Andreopoulos B."/>
            <person name="Cheng J.F."/>
            <person name="Woyke T."/>
            <person name="Pelin A."/>
            <person name="Henrissat B."/>
            <person name="Reynolds N.K."/>
            <person name="Benny G.L."/>
            <person name="Smith M.E."/>
            <person name="James T.Y."/>
            <person name="Grigoriev I.V."/>
        </authorList>
    </citation>
    <scope>NUCLEOTIDE SEQUENCE [LARGE SCALE GENOMIC DNA]</scope>
    <source>
        <strain evidence="7">Baker2002</strain>
    </source>
</reference>
<dbReference type="EMBL" id="ML004447">
    <property type="protein sequence ID" value="RKP31045.1"/>
    <property type="molecule type" value="Genomic_DNA"/>
</dbReference>
<evidence type="ECO:0000313" key="7">
    <source>
        <dbReference type="Proteomes" id="UP000268321"/>
    </source>
</evidence>
<dbReference type="OrthoDB" id="541883at2759"/>
<evidence type="ECO:0000256" key="4">
    <source>
        <dbReference type="ARBA" id="ARBA00048462"/>
    </source>
</evidence>
<dbReference type="InterPro" id="IPR014043">
    <property type="entry name" value="Acyl_transferase_dom"/>
</dbReference>
<dbReference type="Pfam" id="PF00698">
    <property type="entry name" value="Acyl_transf_1"/>
    <property type="match status" value="1"/>
</dbReference>
<evidence type="ECO:0000259" key="5">
    <source>
        <dbReference type="SMART" id="SM00827"/>
    </source>
</evidence>
<keyword evidence="7" id="KW-1185">Reference proteome</keyword>
<evidence type="ECO:0000313" key="6">
    <source>
        <dbReference type="EMBL" id="RKP31045.1"/>
    </source>
</evidence>
<name>A0A4P9ZDN3_9ASCO</name>
<comment type="catalytic activity">
    <reaction evidence="4">
        <text>holo-[ACP] + malonyl-CoA = malonyl-[ACP] + CoA</text>
        <dbReference type="Rhea" id="RHEA:41792"/>
        <dbReference type="Rhea" id="RHEA-COMP:9623"/>
        <dbReference type="Rhea" id="RHEA-COMP:9685"/>
        <dbReference type="ChEBI" id="CHEBI:57287"/>
        <dbReference type="ChEBI" id="CHEBI:57384"/>
        <dbReference type="ChEBI" id="CHEBI:64479"/>
        <dbReference type="ChEBI" id="CHEBI:78449"/>
        <dbReference type="EC" id="2.3.1.39"/>
    </reaction>
</comment>
<keyword evidence="3" id="KW-0012">Acyltransferase</keyword>
<accession>A0A4P9ZDN3</accession>
<dbReference type="EC" id="2.3.1.39" evidence="1"/>
<dbReference type="SMART" id="SM00827">
    <property type="entry name" value="PKS_AT"/>
    <property type="match status" value="1"/>
</dbReference>
<proteinExistence type="predicted"/>
<protein>
    <recommendedName>
        <fullName evidence="1">[acyl-carrier-protein] S-malonyltransferase</fullName>
        <ecNumber evidence="1">2.3.1.39</ecNumber>
    </recommendedName>
</protein>
<dbReference type="Gene3D" id="3.30.70.250">
    <property type="entry name" value="Malonyl-CoA ACP transacylase, ACP-binding"/>
    <property type="match status" value="1"/>
</dbReference>
<dbReference type="GO" id="GO:0006633">
    <property type="term" value="P:fatty acid biosynthetic process"/>
    <property type="evidence" value="ECO:0007669"/>
    <property type="project" value="TreeGrafter"/>
</dbReference>
<dbReference type="GO" id="GO:0004314">
    <property type="term" value="F:[acyl-carrier-protein] S-malonyltransferase activity"/>
    <property type="evidence" value="ECO:0007669"/>
    <property type="project" value="UniProtKB-EC"/>
</dbReference>
<dbReference type="InterPro" id="IPR001227">
    <property type="entry name" value="Ac_transferase_dom_sf"/>
</dbReference>